<dbReference type="PANTHER" id="PTHR46825">
    <property type="entry name" value="D-ALANYL-D-ALANINE-CARBOXYPEPTIDASE/ENDOPEPTIDASE AMPH"/>
    <property type="match status" value="1"/>
</dbReference>
<dbReference type="Pfam" id="PF00144">
    <property type="entry name" value="Beta-lactamase"/>
    <property type="match status" value="1"/>
</dbReference>
<dbReference type="AlphaFoldDB" id="A0A6S6WU37"/>
<evidence type="ECO:0000313" key="4">
    <source>
        <dbReference type="Proteomes" id="UP000481517"/>
    </source>
</evidence>
<dbReference type="InterPro" id="IPR001466">
    <property type="entry name" value="Beta-lactam-related"/>
</dbReference>
<dbReference type="InterPro" id="IPR050491">
    <property type="entry name" value="AmpC-like"/>
</dbReference>
<dbReference type="InterPro" id="IPR012338">
    <property type="entry name" value="Beta-lactam/transpept-like"/>
</dbReference>
<dbReference type="EMBL" id="CADCXY010000002">
    <property type="protein sequence ID" value="CAB0150591.1"/>
    <property type="molecule type" value="Genomic_DNA"/>
</dbReference>
<dbReference type="Gene3D" id="3.40.710.10">
    <property type="entry name" value="DD-peptidase/beta-lactamase superfamily"/>
    <property type="match status" value="1"/>
</dbReference>
<name>A0A6S6WU37_9GAMM</name>
<sequence>MRKLIFCALLAFASNSYASVDDGTWRGELEFQENFSLVIGFKLADGVATFASPNQGLYEHPVSDYELTDSHLTFTVDDLQVSFSGELSGDRIEGSFTQGQTFPLQLQKLTTEDLQRLDYEAQYAGNLDVNGSELPLQLNIAVVAGDYLGTLDSPAQQTYGIPLADVQINDSQLKFTAPMIKAVFKGETDAEGAYVGAWHQGMAMPLTLRRVSDDHPAPEFEAAGFGEKGGAIAVLTPTGNELSYFGDHDAQTRYEIGSVTKTFISYLLADAVERGQVALNTPLQSLIPEAPTKVTLEQLATHTSGFPRLPGDLFDAAKQHDPYAHYDRQHLRNALSKLELQANQHLYSNFAVGTLAEALAIVNESDLAQLLEARVFEPFNMTDAQLAIAGSAVDKQLALPYDGMGNQVAPWRFKALAGAGGIVATLPDMVAYVEGLQQRLQQQPQLRELLLTPRTEFGSCCQQALGWFLQTDDAGKVYAWHNGQTGGFASYVGFYLDGSRAVVMLNNQSSAFNEEARNVLTQPDN</sequence>
<keyword evidence="4" id="KW-1185">Reference proteome</keyword>
<dbReference type="PANTHER" id="PTHR46825:SF9">
    <property type="entry name" value="BETA-LACTAMASE-RELATED DOMAIN-CONTAINING PROTEIN"/>
    <property type="match status" value="1"/>
</dbReference>
<dbReference type="GO" id="GO:0008800">
    <property type="term" value="F:beta-lactamase activity"/>
    <property type="evidence" value="ECO:0007669"/>
    <property type="project" value="UniProtKB-EC"/>
</dbReference>
<proteinExistence type="predicted"/>
<evidence type="ECO:0000259" key="2">
    <source>
        <dbReference type="Pfam" id="PF00144"/>
    </source>
</evidence>
<feature type="domain" description="Beta-lactamase-related" evidence="2">
    <location>
        <begin position="229"/>
        <end position="512"/>
    </location>
</feature>
<evidence type="ECO:0000313" key="3">
    <source>
        <dbReference type="EMBL" id="CAB0150591.1"/>
    </source>
</evidence>
<dbReference type="Proteomes" id="UP000481517">
    <property type="component" value="Unassembled WGS sequence"/>
</dbReference>
<organism evidence="3 4">
    <name type="scientific">Pseudidiomarina piscicola</name>
    <dbReference type="NCBI Taxonomy" id="2614830"/>
    <lineage>
        <taxon>Bacteria</taxon>
        <taxon>Pseudomonadati</taxon>
        <taxon>Pseudomonadota</taxon>
        <taxon>Gammaproteobacteria</taxon>
        <taxon>Alteromonadales</taxon>
        <taxon>Idiomarinaceae</taxon>
        <taxon>Pseudidiomarina</taxon>
    </lineage>
</organism>
<protein>
    <submittedName>
        <fullName evidence="3">Beta-lactamase</fullName>
        <ecNumber evidence="3">3.5.2.6</ecNumber>
    </submittedName>
</protein>
<feature type="signal peptide" evidence="1">
    <location>
        <begin position="1"/>
        <end position="18"/>
    </location>
</feature>
<dbReference type="RefSeq" id="WP_173920057.1">
    <property type="nucleotide sequence ID" value="NZ_CADCXY010000002.1"/>
</dbReference>
<reference evidence="3 4" key="1">
    <citation type="submission" date="2020-02" db="EMBL/GenBank/DDBJ databases">
        <authorList>
            <person name="Rodrigo-Torres L."/>
            <person name="Arahal R. D."/>
            <person name="Lucena T."/>
        </authorList>
    </citation>
    <scope>NUCLEOTIDE SEQUENCE [LARGE SCALE GENOMIC DNA]</scope>
    <source>
        <strain evidence="3 4">CECT 9734</strain>
    </source>
</reference>
<evidence type="ECO:0000256" key="1">
    <source>
        <dbReference type="SAM" id="SignalP"/>
    </source>
</evidence>
<keyword evidence="3" id="KW-0378">Hydrolase</keyword>
<dbReference type="SUPFAM" id="SSF56601">
    <property type="entry name" value="beta-lactamase/transpeptidase-like"/>
    <property type="match status" value="1"/>
</dbReference>
<keyword evidence="1" id="KW-0732">Signal</keyword>
<gene>
    <name evidence="3" type="primary">ampC_1</name>
    <name evidence="3" type="ORF">PSI9734_01030</name>
</gene>
<dbReference type="EC" id="3.5.2.6" evidence="3"/>
<accession>A0A6S6WU37</accession>
<feature type="chain" id="PRO_5028881412" evidence="1">
    <location>
        <begin position="19"/>
        <end position="525"/>
    </location>
</feature>